<feature type="transmembrane region" description="Helical" evidence="1">
    <location>
        <begin position="263"/>
        <end position="282"/>
    </location>
</feature>
<keyword evidence="1" id="KW-0472">Membrane</keyword>
<feature type="transmembrane region" description="Helical" evidence="1">
    <location>
        <begin position="135"/>
        <end position="160"/>
    </location>
</feature>
<dbReference type="RefSeq" id="WP_089774865.1">
    <property type="nucleotide sequence ID" value="NZ_FNTX01000002.1"/>
</dbReference>
<feature type="transmembrane region" description="Helical" evidence="1">
    <location>
        <begin position="207"/>
        <end position="228"/>
    </location>
</feature>
<dbReference type="PANTHER" id="PTHR37305">
    <property type="entry name" value="INTEGRAL MEMBRANE PROTEIN-RELATED"/>
    <property type="match status" value="1"/>
</dbReference>
<keyword evidence="1" id="KW-1133">Transmembrane helix</keyword>
<feature type="transmembrane region" description="Helical" evidence="1">
    <location>
        <begin position="180"/>
        <end position="200"/>
    </location>
</feature>
<gene>
    <name evidence="2" type="ORF">SAMN04488554_3918</name>
</gene>
<reference evidence="3" key="1">
    <citation type="submission" date="2016-10" db="EMBL/GenBank/DDBJ databases">
        <authorList>
            <person name="Varghese N."/>
            <person name="Submissions S."/>
        </authorList>
    </citation>
    <scope>NUCLEOTIDE SEQUENCE [LARGE SCALE GENOMIC DNA]</scope>
    <source>
        <strain evidence="3">DSM 21368</strain>
    </source>
</reference>
<sequence length="287" mass="29988">MTAVATEPRNSRHSDSLAGAHVNFARVLRSEWIKLTTLRSTPWTVAVTIVLMVLISLGMAWGMSQSAALVESGELPPEAAADMADPTAGAFAASFGYSFGQIVVIVLGVLIISGEYATGQIKSSIAAVPHRWPLLAAKGVIVALVALVTGAVGVALAYLVTTPMLEPHGMAADLGDPDHLRILLGAPLYLAVIALLALGVGALLRHAAAAISAVLGLILVLPILPQFITLDWLQDIAPYFPSTAGERIMGADTGQEVLTPWEGLGVLGLFVAAVWIVAIVLLRRRDA</sequence>
<feature type="transmembrane region" description="Helical" evidence="1">
    <location>
        <begin position="95"/>
        <end position="114"/>
    </location>
</feature>
<dbReference type="GO" id="GO:0140359">
    <property type="term" value="F:ABC-type transporter activity"/>
    <property type="evidence" value="ECO:0007669"/>
    <property type="project" value="InterPro"/>
</dbReference>
<evidence type="ECO:0000313" key="3">
    <source>
        <dbReference type="Proteomes" id="UP000199220"/>
    </source>
</evidence>
<feature type="transmembrane region" description="Helical" evidence="1">
    <location>
        <begin position="43"/>
        <end position="63"/>
    </location>
</feature>
<evidence type="ECO:0000256" key="1">
    <source>
        <dbReference type="SAM" id="Phobius"/>
    </source>
</evidence>
<dbReference type="OrthoDB" id="3297477at2"/>
<dbReference type="Pfam" id="PF12679">
    <property type="entry name" value="ABC2_membrane_2"/>
    <property type="match status" value="1"/>
</dbReference>
<dbReference type="EMBL" id="FNTX01000002">
    <property type="protein sequence ID" value="SEE96308.1"/>
    <property type="molecule type" value="Genomic_DNA"/>
</dbReference>
<keyword evidence="1" id="KW-0812">Transmembrane</keyword>
<protein>
    <submittedName>
        <fullName evidence="2">ABC-2 type transport system permease protein</fullName>
    </submittedName>
</protein>
<accession>A0A1H5N6K9</accession>
<dbReference type="GO" id="GO:0005886">
    <property type="term" value="C:plasma membrane"/>
    <property type="evidence" value="ECO:0007669"/>
    <property type="project" value="UniProtKB-SubCell"/>
</dbReference>
<dbReference type="STRING" id="648782.SAMN04488554_3918"/>
<proteinExistence type="predicted"/>
<keyword evidence="3" id="KW-1185">Reference proteome</keyword>
<name>A0A1H5N6K9_9MICO</name>
<dbReference type="AlphaFoldDB" id="A0A1H5N6K9"/>
<evidence type="ECO:0000313" key="2">
    <source>
        <dbReference type="EMBL" id="SEE96308.1"/>
    </source>
</evidence>
<organism evidence="2 3">
    <name type="scientific">Ruania alba</name>
    <dbReference type="NCBI Taxonomy" id="648782"/>
    <lineage>
        <taxon>Bacteria</taxon>
        <taxon>Bacillati</taxon>
        <taxon>Actinomycetota</taxon>
        <taxon>Actinomycetes</taxon>
        <taxon>Micrococcales</taxon>
        <taxon>Ruaniaceae</taxon>
        <taxon>Ruania</taxon>
    </lineage>
</organism>
<dbReference type="PANTHER" id="PTHR37305:SF1">
    <property type="entry name" value="MEMBRANE PROTEIN"/>
    <property type="match status" value="1"/>
</dbReference>
<dbReference type="Proteomes" id="UP000199220">
    <property type="component" value="Unassembled WGS sequence"/>
</dbReference>